<protein>
    <submittedName>
        <fullName evidence="1">Uncharacterized protein</fullName>
    </submittedName>
</protein>
<comment type="caution">
    <text evidence="1">The sequence shown here is derived from an EMBL/GenBank/DDBJ whole genome shotgun (WGS) entry which is preliminary data.</text>
</comment>
<feature type="non-terminal residue" evidence="1">
    <location>
        <position position="1"/>
    </location>
</feature>
<name>A0ABT4HRI2_MYCIR</name>
<dbReference type="Gene3D" id="3.40.50.11460">
    <property type="match status" value="1"/>
</dbReference>
<gene>
    <name evidence="1" type="ORF">OY187_31570</name>
</gene>
<feature type="non-terminal residue" evidence="1">
    <location>
        <position position="149"/>
    </location>
</feature>
<evidence type="ECO:0000313" key="1">
    <source>
        <dbReference type="EMBL" id="MCZ0732588.1"/>
    </source>
</evidence>
<accession>A0ABT4HRI2</accession>
<dbReference type="EMBL" id="JAPQYE010000070">
    <property type="protein sequence ID" value="MCZ0732588.1"/>
    <property type="molecule type" value="Genomic_DNA"/>
</dbReference>
<dbReference type="SUPFAM" id="SSF51735">
    <property type="entry name" value="NAD(P)-binding Rossmann-fold domains"/>
    <property type="match status" value="1"/>
</dbReference>
<dbReference type="InterPro" id="IPR036291">
    <property type="entry name" value="NAD(P)-bd_dom_sf"/>
</dbReference>
<sequence length="149" mass="15659">WLVAGFDELASLVPGCIPVDRSTNPELLGKLLADAKERGVPFSGVVWHPSPPATDEFTTDVAARIEGEIAHLLSAVHTVQGGSVTLPGGLWIVTERAVATESGEPVDPVQAALWGFGRTTINEEPALRTKLVDCDGTPEAVQVLADLLA</sequence>
<keyword evidence="2" id="KW-1185">Reference proteome</keyword>
<dbReference type="RefSeq" id="WP_268788195.1">
    <property type="nucleotide sequence ID" value="NZ_JAPQYE010000070.1"/>
</dbReference>
<dbReference type="Proteomes" id="UP001084650">
    <property type="component" value="Unassembled WGS sequence"/>
</dbReference>
<evidence type="ECO:0000313" key="2">
    <source>
        <dbReference type="Proteomes" id="UP001084650"/>
    </source>
</evidence>
<reference evidence="1" key="1">
    <citation type="submission" date="2022-12" db="EMBL/GenBank/DDBJ databases">
        <title>Whole genome sequence of Mycolicibacterium iranicum strain SBH312.</title>
        <authorList>
            <person name="Jani J."/>
            <person name="Arifin Mustapha Z."/>
            <person name="Ahmed K."/>
            <person name="Kai Ling C."/>
        </authorList>
    </citation>
    <scope>NUCLEOTIDE SEQUENCE</scope>
    <source>
        <strain evidence="1">SBH312</strain>
    </source>
</reference>
<proteinExistence type="predicted"/>
<organism evidence="1 2">
    <name type="scientific">Mycolicibacterium iranicum</name>
    <name type="common">Mycobacterium iranicum</name>
    <dbReference type="NCBI Taxonomy" id="912594"/>
    <lineage>
        <taxon>Bacteria</taxon>
        <taxon>Bacillati</taxon>
        <taxon>Actinomycetota</taxon>
        <taxon>Actinomycetes</taxon>
        <taxon>Mycobacteriales</taxon>
        <taxon>Mycobacteriaceae</taxon>
        <taxon>Mycolicibacterium</taxon>
    </lineage>
</organism>